<organism evidence="1">
    <name type="scientific">viral metagenome</name>
    <dbReference type="NCBI Taxonomy" id="1070528"/>
    <lineage>
        <taxon>unclassified sequences</taxon>
        <taxon>metagenomes</taxon>
        <taxon>organismal metagenomes</taxon>
    </lineage>
</organism>
<protein>
    <submittedName>
        <fullName evidence="1">Uncharacterized protein</fullName>
    </submittedName>
</protein>
<dbReference type="EMBL" id="MT143253">
    <property type="protein sequence ID" value="QJA94692.1"/>
    <property type="molecule type" value="Genomic_DNA"/>
</dbReference>
<accession>A0A6M3LM14</accession>
<reference evidence="1" key="1">
    <citation type="submission" date="2020-03" db="EMBL/GenBank/DDBJ databases">
        <title>The deep terrestrial virosphere.</title>
        <authorList>
            <person name="Holmfeldt K."/>
            <person name="Nilsson E."/>
            <person name="Simone D."/>
            <person name="Lopez-Fernandez M."/>
            <person name="Wu X."/>
            <person name="de Brujin I."/>
            <person name="Lundin D."/>
            <person name="Andersson A."/>
            <person name="Bertilsson S."/>
            <person name="Dopson M."/>
        </authorList>
    </citation>
    <scope>NUCLEOTIDE SEQUENCE</scope>
    <source>
        <strain evidence="1">MM415B03781</strain>
    </source>
</reference>
<proteinExistence type="predicted"/>
<gene>
    <name evidence="1" type="ORF">MM415B03781_0004</name>
</gene>
<evidence type="ECO:0000313" key="1">
    <source>
        <dbReference type="EMBL" id="QJA94692.1"/>
    </source>
</evidence>
<sequence length="90" mass="11470">MYRQFLLNQVTRWFHWNRTYLMCPLCQLTPMNPRCQNCRYSLPIQDFPRFHLYLKYQQSQYCQAIRWFLMCRRLRLFHETRQNPRFLNCP</sequence>
<dbReference type="AlphaFoldDB" id="A0A6M3LM14"/>
<name>A0A6M3LM14_9ZZZZ</name>